<feature type="compositionally biased region" description="Low complexity" evidence="1">
    <location>
        <begin position="51"/>
        <end position="61"/>
    </location>
</feature>
<dbReference type="RefSeq" id="WP_068624967.1">
    <property type="nucleotide sequence ID" value="NZ_LRIE01000085.1"/>
</dbReference>
<dbReference type="PROSITE" id="PS51257">
    <property type="entry name" value="PROKAR_LIPOPROTEIN"/>
    <property type="match status" value="1"/>
</dbReference>
<feature type="signal peptide" evidence="2">
    <location>
        <begin position="1"/>
        <end position="22"/>
    </location>
</feature>
<dbReference type="EMBL" id="MAQA01000008">
    <property type="protein sequence ID" value="OCI32243.1"/>
    <property type="molecule type" value="Genomic_DNA"/>
</dbReference>
<dbReference type="Proteomes" id="UP000093412">
    <property type="component" value="Unassembled WGS sequence"/>
</dbReference>
<dbReference type="OrthoDB" id="5166631at2"/>
<reference evidence="4 6" key="2">
    <citation type="submission" date="2016-06" db="EMBL/GenBank/DDBJ databases">
        <title>Genome sequence of Oerskovia enterophila DSM 43852.</title>
        <authorList>
            <person name="Poehlein A."/>
            <person name="Jag V."/>
            <person name="Bengelsdorf F.R."/>
            <person name="Daniel R."/>
            <person name="Duerre P."/>
        </authorList>
    </citation>
    <scope>NUCLEOTIDE SEQUENCE [LARGE SCALE GENOMIC DNA]</scope>
    <source>
        <strain evidence="4 6">DSM 43852</strain>
    </source>
</reference>
<organism evidence="3 5">
    <name type="scientific">Oerskovia enterophila</name>
    <dbReference type="NCBI Taxonomy" id="43678"/>
    <lineage>
        <taxon>Bacteria</taxon>
        <taxon>Bacillati</taxon>
        <taxon>Actinomycetota</taxon>
        <taxon>Actinomycetes</taxon>
        <taxon>Micrococcales</taxon>
        <taxon>Cellulomonadaceae</taxon>
        <taxon>Oerskovia</taxon>
    </lineage>
</organism>
<dbReference type="EMBL" id="LRIE01000085">
    <property type="protein sequence ID" value="KZM33627.1"/>
    <property type="molecule type" value="Genomic_DNA"/>
</dbReference>
<keyword evidence="6" id="KW-1185">Reference proteome</keyword>
<name>A0A161XAS7_9CELL</name>
<evidence type="ECO:0000313" key="5">
    <source>
        <dbReference type="Proteomes" id="UP000076447"/>
    </source>
</evidence>
<dbReference type="PATRIC" id="fig|43678.3.peg.4122"/>
<reference evidence="3 5" key="1">
    <citation type="submission" date="2016-01" db="EMBL/GenBank/DDBJ databases">
        <title>Genome sequence of Oerskovia enterophila VJag, an agar and cellulose degrading bacterium.</title>
        <authorList>
            <person name="Poehlein A."/>
            <person name="Jag V."/>
            <person name="Bengelsdorf F."/>
            <person name="Duerre P."/>
            <person name="Daniel R."/>
        </authorList>
    </citation>
    <scope>NUCLEOTIDE SEQUENCE [LARGE SCALE GENOMIC DNA]</scope>
    <source>
        <strain evidence="3 5">VJag</strain>
    </source>
</reference>
<evidence type="ECO:0000313" key="3">
    <source>
        <dbReference type="EMBL" id="KZM33627.1"/>
    </source>
</evidence>
<feature type="region of interest" description="Disordered" evidence="1">
    <location>
        <begin position="30"/>
        <end position="61"/>
    </location>
</feature>
<sequence>MRTSVHRTITATVLAVTLVSLTGCSLLPGGEPAPSGTASQAGDEPGTNAEPVAAPSVSPVDPDAVVLDETLDIPGRPGDTIRVGIESLTVRGDLTELRVIFTPTASADDGGERSVYELTGATSVDAALVDRENLKKYVQLVDENYDPMGSSIFTTTAVGGESIRWTAVFAGLEDDVATLDVRIVDSWPTFENVPVTR</sequence>
<comment type="caution">
    <text evidence="3">The sequence shown here is derived from an EMBL/GenBank/DDBJ whole genome shotgun (WGS) entry which is preliminary data.</text>
</comment>
<evidence type="ECO:0000313" key="6">
    <source>
        <dbReference type="Proteomes" id="UP000093412"/>
    </source>
</evidence>
<protein>
    <submittedName>
        <fullName evidence="3">Uncharacterized protein</fullName>
    </submittedName>
</protein>
<proteinExistence type="predicted"/>
<dbReference type="AlphaFoldDB" id="A0A161XAS7"/>
<accession>A0A161XAS7</accession>
<dbReference type="STRING" id="43678.OJAG_39470"/>
<feature type="chain" id="PRO_5038904615" evidence="2">
    <location>
        <begin position="23"/>
        <end position="197"/>
    </location>
</feature>
<evidence type="ECO:0000256" key="2">
    <source>
        <dbReference type="SAM" id="SignalP"/>
    </source>
</evidence>
<gene>
    <name evidence="4" type="ORF">OERS_10390</name>
    <name evidence="3" type="ORF">OJAG_39470</name>
</gene>
<evidence type="ECO:0000256" key="1">
    <source>
        <dbReference type="SAM" id="MobiDB-lite"/>
    </source>
</evidence>
<dbReference type="Proteomes" id="UP000076447">
    <property type="component" value="Unassembled WGS sequence"/>
</dbReference>
<keyword evidence="2" id="KW-0732">Signal</keyword>
<evidence type="ECO:0000313" key="4">
    <source>
        <dbReference type="EMBL" id="OCI32243.1"/>
    </source>
</evidence>